<evidence type="ECO:0000256" key="1">
    <source>
        <dbReference type="SAM" id="Coils"/>
    </source>
</evidence>
<feature type="compositionally biased region" description="Acidic residues" evidence="2">
    <location>
        <begin position="654"/>
        <end position="684"/>
    </location>
</feature>
<organism evidence="5 6">
    <name type="scientific">Setomelanomma holmii</name>
    <dbReference type="NCBI Taxonomy" id="210430"/>
    <lineage>
        <taxon>Eukaryota</taxon>
        <taxon>Fungi</taxon>
        <taxon>Dikarya</taxon>
        <taxon>Ascomycota</taxon>
        <taxon>Pezizomycotina</taxon>
        <taxon>Dothideomycetes</taxon>
        <taxon>Pleosporomycetidae</taxon>
        <taxon>Pleosporales</taxon>
        <taxon>Pleosporineae</taxon>
        <taxon>Phaeosphaeriaceae</taxon>
        <taxon>Setomelanomma</taxon>
    </lineage>
</organism>
<dbReference type="EMBL" id="ML978179">
    <property type="protein sequence ID" value="KAF2031640.1"/>
    <property type="molecule type" value="Genomic_DNA"/>
</dbReference>
<feature type="domain" description="Dynamin N-terminal" evidence="3">
    <location>
        <begin position="281"/>
        <end position="526"/>
    </location>
</feature>
<evidence type="ECO:0000259" key="4">
    <source>
        <dbReference type="Pfam" id="PF24564"/>
    </source>
</evidence>
<dbReference type="Pfam" id="PF00350">
    <property type="entry name" value="Dynamin_N"/>
    <property type="match status" value="1"/>
</dbReference>
<proteinExistence type="predicted"/>
<feature type="region of interest" description="Disordered" evidence="2">
    <location>
        <begin position="625"/>
        <end position="699"/>
    </location>
</feature>
<feature type="domain" description="DUF7605" evidence="4">
    <location>
        <begin position="950"/>
        <end position="1112"/>
    </location>
</feature>
<dbReference type="InterPro" id="IPR045063">
    <property type="entry name" value="Dynamin_N"/>
</dbReference>
<dbReference type="InterPro" id="IPR027417">
    <property type="entry name" value="P-loop_NTPase"/>
</dbReference>
<keyword evidence="6" id="KW-1185">Reference proteome</keyword>
<dbReference type="Proteomes" id="UP000799777">
    <property type="component" value="Unassembled WGS sequence"/>
</dbReference>
<comment type="caution">
    <text evidence="5">The sequence shown here is derived from an EMBL/GenBank/DDBJ whole genome shotgun (WGS) entry which is preliminary data.</text>
</comment>
<evidence type="ECO:0000313" key="6">
    <source>
        <dbReference type="Proteomes" id="UP000799777"/>
    </source>
</evidence>
<dbReference type="OrthoDB" id="3598281at2759"/>
<accession>A0A9P4HDJ9</accession>
<dbReference type="SUPFAM" id="SSF52540">
    <property type="entry name" value="P-loop containing nucleoside triphosphate hydrolases"/>
    <property type="match status" value="1"/>
</dbReference>
<name>A0A9P4HDJ9_9PLEO</name>
<dbReference type="Gene3D" id="3.40.50.300">
    <property type="entry name" value="P-loop containing nucleotide triphosphate hydrolases"/>
    <property type="match status" value="2"/>
</dbReference>
<sequence length="1285" mass="145420">MTWDDFQARAKKVVPSQELKAKRCWIGVLSHEKALQDDFEEFDFVWMIGHHKISIQKIHETYQKRHEGLDFHLRFEHIIADKSDTVKSFMRPEDDLVLFLACVVEPTRAQAEDLAQAQPVTPEPPSVTSHMHPVPFVSPYMPIQSAPYVTSQERYFFHPSHGRLPIPSHIAVDNERHSPPVFHHMDEDTQVDFDPENFFNRESSPDQDSQQYAQPSDRSVRDIIAQQDPKILEAGIAQSIKVLNTLKHNFAQYSDASPDASAWTEAIEKLIPLAARKRTVVGVVGNTGAGKSSVINAMLDEERLVPTNCMRACTAVVTEMSWNESTDPLSKYIAQIEFISRVDWEKEVGILMKEFMTESGGVSREVADENSDAGIAWAKFHSVYPKITRDSLEDCTIESLISEKAVLAVLGTTKKIETATPNTFYQKLQQYVDSKEKVGRKGKDKDKDASKKKAFEIEYWPLIKVVKIYVKAPALATGAVIVDLPGVHDSNAARAAVAQGYMKQCTGLWIVAPINRAVDDKAAKNLLGDSFKRQLKYDGGFSSVTFICSKTDDISITEAIDTLELEDEVQELEDERKRFQRQIKDVQEKIGALKEEQDVYRISQKEVADEIEMWDQLKERFDEGETVYAPVPQSVKRKKSSSDNARKRRHKSDDDDDDDDDFIVSDEDDASTDDDSDSDADAEEVQAPKAPLTGDEIKDKVKQLREAKKMARREVAERAESIKQLRPQIQECKKEIDRMKADISHICIAGRNDYSKRAIQQDFAAGIKELDQENAAEEDEDNFNPDAELRDYDEVARSLPVFCVSSRAYQKMCGRMQKDDDVPGFKTPEETGMPQLQAHCTKLTEAGRIQTARTFLLSLCQQLTTFSLWASNDGAGLKMTNEDKRKQVRYLEKRLGELEKGLEEAVRACLNVLKKEMNDQIFGKYPDLIEEAINSAPVTAQNWGAHRADGGLAWATYKAIVRRDGSYHSSSAGRRDFNADLVDPIAKKLATSWERAFQNRLPKAFDAFVKASGRLLHNFHQAVEERARQNGVRLASLSALKTQIYTYEQLFADLNQVLVTLMTEQQREANRDFTPTIANIMHTVYDMCTTESGQGSFKRMKEHMSREVDRNRRYMFNDATGTVKRHLDAMCRALEDAMEEKADEIYIKMKADYMRVLGGVQVNQAEVMSKADRTLRSEIMSILRGVDAQFEPIARGELADQDSTEEIEQGLAEEPKVEVEEENAFDSARESVERDPYDDSVMEGADNTLITEPTPSKHHDIDAASDKENHALPTRSDDGMDDDEL</sequence>
<gene>
    <name evidence="5" type="ORF">EK21DRAFT_62781</name>
</gene>
<feature type="coiled-coil region" evidence="1">
    <location>
        <begin position="562"/>
        <end position="596"/>
    </location>
</feature>
<keyword evidence="1" id="KW-0175">Coiled coil</keyword>
<feature type="compositionally biased region" description="Acidic residues" evidence="2">
    <location>
        <begin position="1199"/>
        <end position="1208"/>
    </location>
</feature>
<dbReference type="PANTHER" id="PTHR36681">
    <property type="entry name" value="NUCLEAR GTPASE, GERMINAL CENTER-ASSOCIATED, TANDEM DUPLICATE 3"/>
    <property type="match status" value="1"/>
</dbReference>
<feature type="region of interest" description="Disordered" evidence="2">
    <location>
        <begin position="194"/>
        <end position="218"/>
    </location>
</feature>
<dbReference type="InterPro" id="IPR056024">
    <property type="entry name" value="DUF7605"/>
</dbReference>
<dbReference type="Pfam" id="PF24564">
    <property type="entry name" value="DUF7605"/>
    <property type="match status" value="1"/>
</dbReference>
<feature type="compositionally biased region" description="Polar residues" evidence="2">
    <location>
        <begin position="200"/>
        <end position="217"/>
    </location>
</feature>
<dbReference type="PANTHER" id="PTHR36681:SF3">
    <property type="entry name" value="NUCLEAR GTPASE, GERMINAL CENTER-ASSOCIATED, TANDEM DUPLICATE 3"/>
    <property type="match status" value="1"/>
</dbReference>
<feature type="compositionally biased region" description="Basic and acidic residues" evidence="2">
    <location>
        <begin position="1255"/>
        <end position="1278"/>
    </location>
</feature>
<evidence type="ECO:0000313" key="5">
    <source>
        <dbReference type="EMBL" id="KAF2031640.1"/>
    </source>
</evidence>
<evidence type="ECO:0008006" key="7">
    <source>
        <dbReference type="Google" id="ProtNLM"/>
    </source>
</evidence>
<feature type="region of interest" description="Disordered" evidence="2">
    <location>
        <begin position="1198"/>
        <end position="1285"/>
    </location>
</feature>
<evidence type="ECO:0000259" key="3">
    <source>
        <dbReference type="Pfam" id="PF00350"/>
    </source>
</evidence>
<evidence type="ECO:0000256" key="2">
    <source>
        <dbReference type="SAM" id="MobiDB-lite"/>
    </source>
</evidence>
<protein>
    <recommendedName>
        <fullName evidence="7">Nuclear GTPase SLIP-GC</fullName>
    </recommendedName>
</protein>
<feature type="compositionally biased region" description="Basic and acidic residues" evidence="2">
    <location>
        <begin position="1227"/>
        <end position="1237"/>
    </location>
</feature>
<reference evidence="5" key="1">
    <citation type="journal article" date="2020" name="Stud. Mycol.">
        <title>101 Dothideomycetes genomes: a test case for predicting lifestyles and emergence of pathogens.</title>
        <authorList>
            <person name="Haridas S."/>
            <person name="Albert R."/>
            <person name="Binder M."/>
            <person name="Bloem J."/>
            <person name="Labutti K."/>
            <person name="Salamov A."/>
            <person name="Andreopoulos B."/>
            <person name="Baker S."/>
            <person name="Barry K."/>
            <person name="Bills G."/>
            <person name="Bluhm B."/>
            <person name="Cannon C."/>
            <person name="Castanera R."/>
            <person name="Culley D."/>
            <person name="Daum C."/>
            <person name="Ezra D."/>
            <person name="Gonzalez J."/>
            <person name="Henrissat B."/>
            <person name="Kuo A."/>
            <person name="Liang C."/>
            <person name="Lipzen A."/>
            <person name="Lutzoni F."/>
            <person name="Magnuson J."/>
            <person name="Mondo S."/>
            <person name="Nolan M."/>
            <person name="Ohm R."/>
            <person name="Pangilinan J."/>
            <person name="Park H.-J."/>
            <person name="Ramirez L."/>
            <person name="Alfaro M."/>
            <person name="Sun H."/>
            <person name="Tritt A."/>
            <person name="Yoshinaga Y."/>
            <person name="Zwiers L.-H."/>
            <person name="Turgeon B."/>
            <person name="Goodwin S."/>
            <person name="Spatafora J."/>
            <person name="Crous P."/>
            <person name="Grigoriev I."/>
        </authorList>
    </citation>
    <scope>NUCLEOTIDE SEQUENCE</scope>
    <source>
        <strain evidence="5">CBS 110217</strain>
    </source>
</reference>